<gene>
    <name evidence="1" type="ORF">SAMN06265376_101412</name>
</gene>
<reference evidence="1 2" key="1">
    <citation type="submission" date="2017-06" db="EMBL/GenBank/DDBJ databases">
        <authorList>
            <person name="Kim H.J."/>
            <person name="Triplett B.A."/>
        </authorList>
    </citation>
    <scope>NUCLEOTIDE SEQUENCE [LARGE SCALE GENOMIC DNA]</scope>
    <source>
        <strain evidence="1 2">DSM 25597</strain>
    </source>
</reference>
<evidence type="ECO:0000313" key="2">
    <source>
        <dbReference type="Proteomes" id="UP000198379"/>
    </source>
</evidence>
<dbReference type="RefSeq" id="WP_051621212.1">
    <property type="nucleotide sequence ID" value="NZ_BMEP01000002.1"/>
</dbReference>
<dbReference type="InterPro" id="IPR020503">
    <property type="entry name" value="Uncharacterised_Rv2561"/>
</dbReference>
<evidence type="ECO:0008006" key="3">
    <source>
        <dbReference type="Google" id="ProtNLM"/>
    </source>
</evidence>
<dbReference type="Pfam" id="PF10851">
    <property type="entry name" value="DUF2652"/>
    <property type="match status" value="1"/>
</dbReference>
<dbReference type="EMBL" id="FZNY01000001">
    <property type="protein sequence ID" value="SNR38308.1"/>
    <property type="molecule type" value="Genomic_DNA"/>
</dbReference>
<keyword evidence="2" id="KW-1185">Reference proteome</keyword>
<evidence type="ECO:0000313" key="1">
    <source>
        <dbReference type="EMBL" id="SNR38308.1"/>
    </source>
</evidence>
<dbReference type="AlphaFoldDB" id="A0A238VVP5"/>
<protein>
    <recommendedName>
        <fullName evidence="3">DUF2652 domain-containing protein</fullName>
    </recommendedName>
</protein>
<dbReference type="Proteomes" id="UP000198379">
    <property type="component" value="Unassembled WGS sequence"/>
</dbReference>
<proteinExistence type="predicted"/>
<dbReference type="Gene3D" id="3.30.70.1230">
    <property type="entry name" value="Nucleotide cyclase"/>
    <property type="match status" value="1"/>
</dbReference>
<sequence>MEVCHTNKQSLILIPDISGFTKYVASCNIEHSQDKIALLLESLLENNSLKFKISEIEGDAILFYSYDFPFSAAEIISQCQLMFDKFHQRIDEFKRSKCMCESCQNLYNLSLKFVLHFGQLGSVMVKDYCKLFGKDLIIAHRLLKNKISSNEYILFTENFSNQFPLIGTHLDNHTELVNDIFNLEDIGDIGITYFDLKALSLKNRQGTTC</sequence>
<organism evidence="1 2">
    <name type="scientific">Dokdonia pacifica</name>
    <dbReference type="NCBI Taxonomy" id="1627892"/>
    <lineage>
        <taxon>Bacteria</taxon>
        <taxon>Pseudomonadati</taxon>
        <taxon>Bacteroidota</taxon>
        <taxon>Flavobacteriia</taxon>
        <taxon>Flavobacteriales</taxon>
        <taxon>Flavobacteriaceae</taxon>
        <taxon>Dokdonia</taxon>
    </lineage>
</organism>
<accession>A0A238VVP5</accession>
<dbReference type="OrthoDB" id="625021at2"/>
<dbReference type="InterPro" id="IPR029787">
    <property type="entry name" value="Nucleotide_cyclase"/>
</dbReference>
<name>A0A238VVP5_9FLAO</name>